<evidence type="ECO:0000313" key="9">
    <source>
        <dbReference type="Proteomes" id="UP000094329"/>
    </source>
</evidence>
<dbReference type="CDD" id="cd07984">
    <property type="entry name" value="LPLAT_LABLAT-like"/>
    <property type="match status" value="1"/>
</dbReference>
<dbReference type="PANTHER" id="PTHR30606">
    <property type="entry name" value="LIPID A BIOSYNTHESIS LAUROYL ACYLTRANSFERASE"/>
    <property type="match status" value="1"/>
</dbReference>
<dbReference type="PANTHER" id="PTHR30606:SF10">
    <property type="entry name" value="PHOSPHATIDYLINOSITOL MANNOSIDE ACYLTRANSFERASE"/>
    <property type="match status" value="1"/>
</dbReference>
<accession>A0ABX3A546</accession>
<evidence type="ECO:0000256" key="7">
    <source>
        <dbReference type="SAM" id="Phobius"/>
    </source>
</evidence>
<keyword evidence="9" id="KW-1185">Reference proteome</keyword>
<keyword evidence="5 7" id="KW-0472">Membrane</keyword>
<evidence type="ECO:0000256" key="1">
    <source>
        <dbReference type="ARBA" id="ARBA00004533"/>
    </source>
</evidence>
<evidence type="ECO:0000256" key="4">
    <source>
        <dbReference type="ARBA" id="ARBA00022679"/>
    </source>
</evidence>
<dbReference type="Pfam" id="PF03279">
    <property type="entry name" value="Lip_A_acyltrans"/>
    <property type="match status" value="1"/>
</dbReference>
<evidence type="ECO:0000313" key="8">
    <source>
        <dbReference type="EMBL" id="ODN43635.1"/>
    </source>
</evidence>
<protein>
    <submittedName>
        <fullName evidence="8">Lipid A biosynthesis acyltransferase</fullName>
    </submittedName>
</protein>
<evidence type="ECO:0000256" key="3">
    <source>
        <dbReference type="ARBA" id="ARBA00022519"/>
    </source>
</evidence>
<dbReference type="RefSeq" id="WP_069313433.1">
    <property type="nucleotide sequence ID" value="NZ_MDTU01000001.1"/>
</dbReference>
<keyword evidence="7" id="KW-0812">Transmembrane</keyword>
<feature type="transmembrane region" description="Helical" evidence="7">
    <location>
        <begin position="12"/>
        <end position="41"/>
    </location>
</feature>
<reference evidence="8 9" key="1">
    <citation type="submission" date="2016-08" db="EMBL/GenBank/DDBJ databases">
        <title>Draft genome sequence of Candidatus Piscirickettsia litoralis, from seawater.</title>
        <authorList>
            <person name="Wan X."/>
            <person name="Lee A.J."/>
            <person name="Hou S."/>
            <person name="Donachie S.P."/>
        </authorList>
    </citation>
    <scope>NUCLEOTIDE SEQUENCE [LARGE SCALE GENOMIC DNA]</scope>
    <source>
        <strain evidence="8 9">Y2</strain>
    </source>
</reference>
<dbReference type="GO" id="GO:0016746">
    <property type="term" value="F:acyltransferase activity"/>
    <property type="evidence" value="ECO:0007669"/>
    <property type="project" value="UniProtKB-KW"/>
</dbReference>
<keyword evidence="4" id="KW-0808">Transferase</keyword>
<dbReference type="Proteomes" id="UP000094329">
    <property type="component" value="Unassembled WGS sequence"/>
</dbReference>
<evidence type="ECO:0000256" key="6">
    <source>
        <dbReference type="ARBA" id="ARBA00023315"/>
    </source>
</evidence>
<keyword evidence="7" id="KW-1133">Transmembrane helix</keyword>
<name>A0ABX3A546_9GAMM</name>
<evidence type="ECO:0000256" key="2">
    <source>
        <dbReference type="ARBA" id="ARBA00022475"/>
    </source>
</evidence>
<keyword evidence="2" id="KW-1003">Cell membrane</keyword>
<sequence>MAEKNTLSDKLAYGGLLFIVGLTRVLGVRATSALLFPLLYLSLVKKRFGFMMDNIAKSIPGKSDDEYKVILKGSLKHTLKVMLTNIAQKKLYSELVIENEYLIDDIIKNDEKGAMIVAAHHGNWEALSAFFRSKPELTVGAFYNKPANNYIDRFLIKIRKVKLYPAGQGIKKTLLKQYKTAKRLLTVVVIDQRPKKHGLKINLFNREASISPVAVKMAMQAQIPIIVVTTPVIDGKTHICLQKIELDHYRNQEVDKNTTVKAVLQNVMDRLSAAITCHPEQWMMWSHNFWK</sequence>
<organism evidence="8 9">
    <name type="scientific">Piscirickettsia litoralis</name>
    <dbReference type="NCBI Taxonomy" id="1891921"/>
    <lineage>
        <taxon>Bacteria</taxon>
        <taxon>Pseudomonadati</taxon>
        <taxon>Pseudomonadota</taxon>
        <taxon>Gammaproteobacteria</taxon>
        <taxon>Thiotrichales</taxon>
        <taxon>Piscirickettsiaceae</taxon>
        <taxon>Piscirickettsia</taxon>
    </lineage>
</organism>
<evidence type="ECO:0000256" key="5">
    <source>
        <dbReference type="ARBA" id="ARBA00023136"/>
    </source>
</evidence>
<dbReference type="InterPro" id="IPR004960">
    <property type="entry name" value="LipA_acyltrans"/>
</dbReference>
<gene>
    <name evidence="8" type="ORF">BGC07_12855</name>
</gene>
<comment type="subcellular location">
    <subcellularLocation>
        <location evidence="1">Cell inner membrane</location>
    </subcellularLocation>
</comment>
<dbReference type="EMBL" id="MDTU01000001">
    <property type="protein sequence ID" value="ODN43635.1"/>
    <property type="molecule type" value="Genomic_DNA"/>
</dbReference>
<comment type="caution">
    <text evidence="8">The sequence shown here is derived from an EMBL/GenBank/DDBJ whole genome shotgun (WGS) entry which is preliminary data.</text>
</comment>
<proteinExistence type="predicted"/>
<keyword evidence="6 8" id="KW-0012">Acyltransferase</keyword>
<keyword evidence="3" id="KW-0997">Cell inner membrane</keyword>